<reference evidence="1" key="1">
    <citation type="submission" date="2023-03" db="EMBL/GenBank/DDBJ databases">
        <title>Massive genome expansion in bonnet fungi (Mycena s.s.) driven by repeated elements and novel gene families across ecological guilds.</title>
        <authorList>
            <consortium name="Lawrence Berkeley National Laboratory"/>
            <person name="Harder C.B."/>
            <person name="Miyauchi S."/>
            <person name="Viragh M."/>
            <person name="Kuo A."/>
            <person name="Thoen E."/>
            <person name="Andreopoulos B."/>
            <person name="Lu D."/>
            <person name="Skrede I."/>
            <person name="Drula E."/>
            <person name="Henrissat B."/>
            <person name="Morin E."/>
            <person name="Kohler A."/>
            <person name="Barry K."/>
            <person name="LaButti K."/>
            <person name="Morin E."/>
            <person name="Salamov A."/>
            <person name="Lipzen A."/>
            <person name="Mereny Z."/>
            <person name="Hegedus B."/>
            <person name="Baldrian P."/>
            <person name="Stursova M."/>
            <person name="Weitz H."/>
            <person name="Taylor A."/>
            <person name="Grigoriev I.V."/>
            <person name="Nagy L.G."/>
            <person name="Martin F."/>
            <person name="Kauserud H."/>
        </authorList>
    </citation>
    <scope>NUCLEOTIDE SEQUENCE</scope>
    <source>
        <strain evidence="1">CBHHK182m</strain>
    </source>
</reference>
<sequence>MSRTQVHFWLSQGGCGVLALKNGDLSGSTSRLHGFKYAYPRVLDPGEFEFLVAEALRPLPDKQSPPRTRKASRYSGFISWGLFRLLTWQMCQKQQKTTKTRAAILCTVAHCPVFSATVSGGLPSTPLHPGPAHANSFWDRLNTFTPQCRTFRFVFTLLGFGPVSPSFTWNCHLSCPLVSWGHFRPPAAHVLARFRTASCFHTTCIFQLYLEYPHIMSAVPLGTFLSLGDICVSSFSHRSGAITHRWPKLPSHRVVCVGRPFWEIIAFLKIQASIFHVYLELPLTMSTGLLETFLPTGGTCVSSFSHRLVHPRHPAVFGNYSILRNVGHYPSLLAKITISPCQAVPLEHFYILASHFPGCFHTTR</sequence>
<keyword evidence="2" id="KW-1185">Reference proteome</keyword>
<dbReference type="EMBL" id="JARKIB010000591">
    <property type="protein sequence ID" value="KAJ7698434.1"/>
    <property type="molecule type" value="Genomic_DNA"/>
</dbReference>
<protein>
    <submittedName>
        <fullName evidence="1">Uncharacterized protein</fullName>
    </submittedName>
</protein>
<dbReference type="Proteomes" id="UP001215598">
    <property type="component" value="Unassembled WGS sequence"/>
</dbReference>
<comment type="caution">
    <text evidence="1">The sequence shown here is derived from an EMBL/GenBank/DDBJ whole genome shotgun (WGS) entry which is preliminary data.</text>
</comment>
<organism evidence="1 2">
    <name type="scientific">Mycena metata</name>
    <dbReference type="NCBI Taxonomy" id="1033252"/>
    <lineage>
        <taxon>Eukaryota</taxon>
        <taxon>Fungi</taxon>
        <taxon>Dikarya</taxon>
        <taxon>Basidiomycota</taxon>
        <taxon>Agaricomycotina</taxon>
        <taxon>Agaricomycetes</taxon>
        <taxon>Agaricomycetidae</taxon>
        <taxon>Agaricales</taxon>
        <taxon>Marasmiineae</taxon>
        <taxon>Mycenaceae</taxon>
        <taxon>Mycena</taxon>
    </lineage>
</organism>
<evidence type="ECO:0000313" key="1">
    <source>
        <dbReference type="EMBL" id="KAJ7698434.1"/>
    </source>
</evidence>
<dbReference type="AlphaFoldDB" id="A0AAD7GK29"/>
<evidence type="ECO:0000313" key="2">
    <source>
        <dbReference type="Proteomes" id="UP001215598"/>
    </source>
</evidence>
<gene>
    <name evidence="1" type="ORF">B0H16DRAFT_1837622</name>
</gene>
<accession>A0AAD7GK29</accession>
<proteinExistence type="predicted"/>
<name>A0AAD7GK29_9AGAR</name>